<gene>
    <name evidence="1" type="ORF">AAFP95_09545</name>
</gene>
<evidence type="ECO:0000313" key="2">
    <source>
        <dbReference type="Proteomes" id="UP001463665"/>
    </source>
</evidence>
<dbReference type="EMBL" id="CP154834">
    <property type="protein sequence ID" value="XAO76023.1"/>
    <property type="molecule type" value="Genomic_DNA"/>
</dbReference>
<accession>A0AAU6WUU2</accession>
<keyword evidence="2" id="KW-1185">Reference proteome</keyword>
<protein>
    <submittedName>
        <fullName evidence="1">Uncharacterized protein</fullName>
    </submittedName>
</protein>
<organism evidence="1 2">
    <name type="scientific">Chryseobacterium endophyticum</name>
    <dbReference type="NCBI Taxonomy" id="1854762"/>
    <lineage>
        <taxon>Bacteria</taxon>
        <taxon>Pseudomonadati</taxon>
        <taxon>Bacteroidota</taxon>
        <taxon>Flavobacteriia</taxon>
        <taxon>Flavobacteriales</taxon>
        <taxon>Weeksellaceae</taxon>
        <taxon>Chryseobacterium group</taxon>
        <taxon>Chryseobacterium</taxon>
    </lineage>
</organism>
<dbReference type="Proteomes" id="UP001463665">
    <property type="component" value="Chromosome"/>
</dbReference>
<name>A0AAU6WUU2_9FLAO</name>
<dbReference type="AlphaFoldDB" id="A0AAU6WUU2"/>
<dbReference type="RefSeq" id="WP_345767505.1">
    <property type="nucleotide sequence ID" value="NZ_CP154834.1"/>
</dbReference>
<reference evidence="1 2" key="1">
    <citation type="submission" date="2024-04" db="EMBL/GenBank/DDBJ databases">
        <title>Genome sequencing and assembly of rice foliar adapted Chryseobacterium endophyticum OsEnb-ALM-A6.</title>
        <authorList>
            <person name="Kumar S."/>
            <person name="Javed M."/>
            <person name="Chouhan V."/>
            <person name="Charishma K."/>
            <person name="Patel A."/>
            <person name="Kumar M."/>
            <person name="Sahu K.P."/>
            <person name="Kumar A."/>
        </authorList>
    </citation>
    <scope>NUCLEOTIDE SEQUENCE [LARGE SCALE GENOMIC DNA]</scope>
    <source>
        <strain evidence="1 2">OsEnb-ALM-A6</strain>
    </source>
</reference>
<sequence length="78" mass="9377">MGQPIHRYLKKKIVDKFDFIDKWLPAHYTTSVNMILKEEAKDPAYIRRVKNRRMIDERVIDALYKVSLLNKIQVETED</sequence>
<evidence type="ECO:0000313" key="1">
    <source>
        <dbReference type="EMBL" id="XAO76023.1"/>
    </source>
</evidence>
<proteinExistence type="predicted"/>